<sequence>MVNDVSAGAIASMTGYGAREGASGEAAWSWELRSVNARGLDLRLRLPDGLGALEAPLRKELSRRLARGSVTLNLRLAKTATGTGAGLNIDALETALHAIAQVRAAAEAQGMVLTDPSPADILSLRGVADAGEGPNLPSPEVLLADSTPLIDAFQAMRASEGAALAKVLTAQIDHIAALTDAAEEAAKSRAEAQKDTFRANLTKLIEESDLDEARLAQELALLAVKSDVTEEVDRLRAHVEAARALIAKGGPVGRKLDFLMQEFNREANTLCSKSGDAALTAIGLDLKLAIDQTREQVQNVE</sequence>
<feature type="domain" description="Endoribonuclease YicC-like C-terminal" evidence="8">
    <location>
        <begin position="183"/>
        <end position="301"/>
    </location>
</feature>
<keyword evidence="3" id="KW-0255">Endonuclease</keyword>
<comment type="caution">
    <text evidence="9">The sequence shown here is derived from an EMBL/GenBank/DDBJ whole genome shotgun (WGS) entry which is preliminary data.</text>
</comment>
<reference evidence="10" key="1">
    <citation type="journal article" date="2019" name="Int. J. Syst. Evol. Microbiol.">
        <title>The Global Catalogue of Microorganisms (GCM) 10K type strain sequencing project: providing services to taxonomists for standard genome sequencing and annotation.</title>
        <authorList>
            <consortium name="The Broad Institute Genomics Platform"/>
            <consortium name="The Broad Institute Genome Sequencing Center for Infectious Disease"/>
            <person name="Wu L."/>
            <person name="Ma J."/>
        </authorList>
    </citation>
    <scope>NUCLEOTIDE SEQUENCE [LARGE SCALE GENOMIC DNA]</scope>
    <source>
        <strain evidence="10">JCM 18015</strain>
    </source>
</reference>
<keyword evidence="6" id="KW-0175">Coiled coil</keyword>
<dbReference type="InterPro" id="IPR005229">
    <property type="entry name" value="YicC/YloC-like"/>
</dbReference>
<evidence type="ECO:0000256" key="1">
    <source>
        <dbReference type="ARBA" id="ARBA00001968"/>
    </source>
</evidence>
<evidence type="ECO:0000259" key="8">
    <source>
        <dbReference type="Pfam" id="PF08340"/>
    </source>
</evidence>
<accession>A0ABP9LQN1</accession>
<dbReference type="NCBIfam" id="TIGR00255">
    <property type="entry name" value="YicC/YloC family endoribonuclease"/>
    <property type="match status" value="1"/>
</dbReference>
<dbReference type="Pfam" id="PF03755">
    <property type="entry name" value="YicC-like_N"/>
    <property type="match status" value="1"/>
</dbReference>
<proteinExistence type="inferred from homology"/>
<dbReference type="InterPro" id="IPR013527">
    <property type="entry name" value="YicC-like_N"/>
</dbReference>
<comment type="cofactor">
    <cofactor evidence="1">
        <name>a divalent metal cation</name>
        <dbReference type="ChEBI" id="CHEBI:60240"/>
    </cofactor>
</comment>
<dbReference type="EMBL" id="BAABHW010000007">
    <property type="protein sequence ID" value="GAA5081145.1"/>
    <property type="molecule type" value="Genomic_DNA"/>
</dbReference>
<evidence type="ECO:0000256" key="2">
    <source>
        <dbReference type="ARBA" id="ARBA00022722"/>
    </source>
</evidence>
<dbReference type="InterPro" id="IPR013551">
    <property type="entry name" value="YicC-like_C"/>
</dbReference>
<keyword evidence="2" id="KW-0540">Nuclease</keyword>
<organism evidence="9 10">
    <name type="scientific">[Roseibacterium] beibuensis</name>
    <dbReference type="NCBI Taxonomy" id="1193142"/>
    <lineage>
        <taxon>Bacteria</taxon>
        <taxon>Pseudomonadati</taxon>
        <taxon>Pseudomonadota</taxon>
        <taxon>Alphaproteobacteria</taxon>
        <taxon>Rhodobacterales</taxon>
        <taxon>Roseobacteraceae</taxon>
        <taxon>Roseicyclus</taxon>
    </lineage>
</organism>
<evidence type="ECO:0000256" key="6">
    <source>
        <dbReference type="SAM" id="Coils"/>
    </source>
</evidence>
<feature type="coiled-coil region" evidence="6">
    <location>
        <begin position="175"/>
        <end position="245"/>
    </location>
</feature>
<protein>
    <submittedName>
        <fullName evidence="9">YicC family protein</fullName>
    </submittedName>
</protein>
<dbReference type="RefSeq" id="WP_310796450.1">
    <property type="nucleotide sequence ID" value="NZ_BAABHW010000007.1"/>
</dbReference>
<evidence type="ECO:0000313" key="10">
    <source>
        <dbReference type="Proteomes" id="UP001499910"/>
    </source>
</evidence>
<dbReference type="Proteomes" id="UP001499910">
    <property type="component" value="Unassembled WGS sequence"/>
</dbReference>
<dbReference type="PANTHER" id="PTHR30636:SF3">
    <property type="entry name" value="UPF0701 PROTEIN YICC"/>
    <property type="match status" value="1"/>
</dbReference>
<keyword evidence="10" id="KW-1185">Reference proteome</keyword>
<name>A0ABP9LQN1_9RHOB</name>
<evidence type="ECO:0000256" key="5">
    <source>
        <dbReference type="ARBA" id="ARBA00035648"/>
    </source>
</evidence>
<evidence type="ECO:0000256" key="3">
    <source>
        <dbReference type="ARBA" id="ARBA00022759"/>
    </source>
</evidence>
<dbReference type="Pfam" id="PF08340">
    <property type="entry name" value="YicC-like_C"/>
    <property type="match status" value="1"/>
</dbReference>
<evidence type="ECO:0000256" key="4">
    <source>
        <dbReference type="ARBA" id="ARBA00022801"/>
    </source>
</evidence>
<dbReference type="PANTHER" id="PTHR30636">
    <property type="entry name" value="UPF0701 PROTEIN YICC"/>
    <property type="match status" value="1"/>
</dbReference>
<keyword evidence="4" id="KW-0378">Hydrolase</keyword>
<comment type="similarity">
    <text evidence="5">Belongs to the YicC/YloC family.</text>
</comment>
<feature type="domain" description="Endoribonuclease YicC-like N-terminal" evidence="7">
    <location>
        <begin position="10"/>
        <end position="165"/>
    </location>
</feature>
<gene>
    <name evidence="9" type="ORF">GCM10023209_35530</name>
</gene>
<evidence type="ECO:0000259" key="7">
    <source>
        <dbReference type="Pfam" id="PF03755"/>
    </source>
</evidence>
<evidence type="ECO:0000313" key="9">
    <source>
        <dbReference type="EMBL" id="GAA5081145.1"/>
    </source>
</evidence>